<comment type="similarity">
    <text evidence="1">Belongs to the TRAFAC class TrmE-Era-EngA-EngB-Septin-like GTPase superfamily. AIG1/Toc34/Toc159-like paraseptin GTPase family. IAN subfamily.</text>
</comment>
<evidence type="ECO:0000256" key="1">
    <source>
        <dbReference type="ARBA" id="ARBA00008535"/>
    </source>
</evidence>
<feature type="domain" description="AIG1-type G" evidence="5">
    <location>
        <begin position="25"/>
        <end position="228"/>
    </location>
</feature>
<dbReference type="PANTHER" id="PTHR10903:SF188">
    <property type="entry name" value="GTPASE IMAP FAMILY MEMBER 2-LIKE-RELATED"/>
    <property type="match status" value="1"/>
</dbReference>
<evidence type="ECO:0000256" key="3">
    <source>
        <dbReference type="ARBA" id="ARBA00023134"/>
    </source>
</evidence>
<dbReference type="FunFam" id="3.40.50.300:FF:000366">
    <property type="entry name" value="GTPase, IMAP family member 2"/>
    <property type="match status" value="1"/>
</dbReference>
<dbReference type="Pfam" id="PF04548">
    <property type="entry name" value="AIG1"/>
    <property type="match status" value="1"/>
</dbReference>
<evidence type="ECO:0000313" key="6">
    <source>
        <dbReference type="Ensembl" id="ENSPMGP00000001614.1"/>
    </source>
</evidence>
<dbReference type="InterPro" id="IPR006703">
    <property type="entry name" value="G_AIG1"/>
</dbReference>
<keyword evidence="4" id="KW-0175">Coiled coil</keyword>
<dbReference type="Ensembl" id="ENSPMGT00000001718.1">
    <property type="protein sequence ID" value="ENSPMGP00000001614.1"/>
    <property type="gene ID" value="ENSPMGG00000001433.1"/>
</dbReference>
<reference evidence="6" key="1">
    <citation type="submission" date="2025-08" db="UniProtKB">
        <authorList>
            <consortium name="Ensembl"/>
        </authorList>
    </citation>
    <scope>IDENTIFICATION</scope>
</reference>
<feature type="coiled-coil region" evidence="4">
    <location>
        <begin position="224"/>
        <end position="288"/>
    </location>
</feature>
<dbReference type="SUPFAM" id="SSF52540">
    <property type="entry name" value="P-loop containing nucleoside triphosphate hydrolases"/>
    <property type="match status" value="1"/>
</dbReference>
<name>A0A3B3ZAP3_9GOBI</name>
<accession>A0A3B3ZAP3</accession>
<evidence type="ECO:0000256" key="2">
    <source>
        <dbReference type="ARBA" id="ARBA00022741"/>
    </source>
</evidence>
<protein>
    <recommendedName>
        <fullName evidence="5">AIG1-type G domain-containing protein</fullName>
    </recommendedName>
</protein>
<keyword evidence="7" id="KW-1185">Reference proteome</keyword>
<dbReference type="GO" id="GO:0005525">
    <property type="term" value="F:GTP binding"/>
    <property type="evidence" value="ECO:0007669"/>
    <property type="project" value="UniProtKB-KW"/>
</dbReference>
<dbReference type="InterPro" id="IPR045058">
    <property type="entry name" value="GIMA/IAN/Toc"/>
</dbReference>
<dbReference type="PANTHER" id="PTHR10903">
    <property type="entry name" value="GTPASE, IMAP FAMILY MEMBER-RELATED"/>
    <property type="match status" value="1"/>
</dbReference>
<reference evidence="6" key="2">
    <citation type="submission" date="2025-09" db="UniProtKB">
        <authorList>
            <consortium name="Ensembl"/>
        </authorList>
    </citation>
    <scope>IDENTIFICATION</scope>
</reference>
<dbReference type="STRING" id="409849.ENSPMGP00000001614"/>
<sequence length="314" mass="35830">MVILTHKDNDKNTCVEGLIGDCEGKQYNMIVLIGKTGCGKSSSGNTILGGKKFNVELSRNSVTKRCQKVSAQVDGRCVAVVDTPGLFDTNLLHEEINREMVKCISLLAPGPHVFLLVIKIDRFTAEEREAIQLIKKGFGEDADQFTIILFTHGDKLEKHDMSIEKYIKGEDYDSFNQLLSECGNRYHVFNNWNETNHSQVSELLQKIDIMVKENGGSYYTNNMLKKAEAAINKETERLLQEKDQEMRKEREEIERKYKQAMEELKLKLEKQKEDSEMEKLQREQLEGKIKERALGLPQAPLQTLRPAGPVSQCF</sequence>
<evidence type="ECO:0000259" key="5">
    <source>
        <dbReference type="PROSITE" id="PS51720"/>
    </source>
</evidence>
<dbReference type="InterPro" id="IPR027417">
    <property type="entry name" value="P-loop_NTPase"/>
</dbReference>
<dbReference type="AlphaFoldDB" id="A0A3B3ZAP3"/>
<dbReference type="Gene3D" id="3.40.50.300">
    <property type="entry name" value="P-loop containing nucleotide triphosphate hydrolases"/>
    <property type="match status" value="1"/>
</dbReference>
<dbReference type="CDD" id="cd01852">
    <property type="entry name" value="AIG1"/>
    <property type="match status" value="1"/>
</dbReference>
<dbReference type="PROSITE" id="PS51720">
    <property type="entry name" value="G_AIG1"/>
    <property type="match status" value="1"/>
</dbReference>
<proteinExistence type="inferred from homology"/>
<evidence type="ECO:0000313" key="7">
    <source>
        <dbReference type="Proteomes" id="UP000261520"/>
    </source>
</evidence>
<organism evidence="6 7">
    <name type="scientific">Periophthalmus magnuspinnatus</name>
    <dbReference type="NCBI Taxonomy" id="409849"/>
    <lineage>
        <taxon>Eukaryota</taxon>
        <taxon>Metazoa</taxon>
        <taxon>Chordata</taxon>
        <taxon>Craniata</taxon>
        <taxon>Vertebrata</taxon>
        <taxon>Euteleostomi</taxon>
        <taxon>Actinopterygii</taxon>
        <taxon>Neopterygii</taxon>
        <taxon>Teleostei</taxon>
        <taxon>Neoteleostei</taxon>
        <taxon>Acanthomorphata</taxon>
        <taxon>Gobiaria</taxon>
        <taxon>Gobiiformes</taxon>
        <taxon>Gobioidei</taxon>
        <taxon>Gobiidae</taxon>
        <taxon>Oxudercinae</taxon>
        <taxon>Periophthalmus</taxon>
    </lineage>
</organism>
<dbReference type="Proteomes" id="UP000261520">
    <property type="component" value="Unplaced"/>
</dbReference>
<keyword evidence="2" id="KW-0547">Nucleotide-binding</keyword>
<evidence type="ECO:0000256" key="4">
    <source>
        <dbReference type="SAM" id="Coils"/>
    </source>
</evidence>
<keyword evidence="3" id="KW-0342">GTP-binding</keyword>